<accession>A0A1I8AJZ0</accession>
<evidence type="ECO:0000313" key="1">
    <source>
        <dbReference type="Proteomes" id="UP000095287"/>
    </source>
</evidence>
<dbReference type="AlphaFoldDB" id="A0A1I8AJZ0"/>
<keyword evidence="1" id="KW-1185">Reference proteome</keyword>
<dbReference type="Proteomes" id="UP000095287">
    <property type="component" value="Unplaced"/>
</dbReference>
<proteinExistence type="predicted"/>
<name>A0A1I8AJZ0_9BILA</name>
<reference evidence="2" key="1">
    <citation type="submission" date="2016-11" db="UniProtKB">
        <authorList>
            <consortium name="WormBaseParasite"/>
        </authorList>
    </citation>
    <scope>IDENTIFICATION</scope>
</reference>
<protein>
    <submittedName>
        <fullName evidence="2">F-box domain-containing protein</fullName>
    </submittedName>
</protein>
<organism evidence="1 2">
    <name type="scientific">Steinernema glaseri</name>
    <dbReference type="NCBI Taxonomy" id="37863"/>
    <lineage>
        <taxon>Eukaryota</taxon>
        <taxon>Metazoa</taxon>
        <taxon>Ecdysozoa</taxon>
        <taxon>Nematoda</taxon>
        <taxon>Chromadorea</taxon>
        <taxon>Rhabditida</taxon>
        <taxon>Tylenchina</taxon>
        <taxon>Panagrolaimomorpha</taxon>
        <taxon>Strongyloidoidea</taxon>
        <taxon>Steinernematidae</taxon>
        <taxon>Steinernema</taxon>
    </lineage>
</organism>
<sequence length="287" mass="34429">MSYEFEFIGLIPGMARSWRLKAETCKFMAYHKGGRRRGKRYRRIALHSHQLRPTRSTMNATPLDFVERVVNLLSYDDYYKRYNDKSCRERRASAITRLSRPWSQVVTSLKECRVYVCGDVYSIHEMVIEERELYRIEKCHFEVDLLTWNSRKRVVRELSFSGRKPCKCYPTCERRLSEDVFRRLRNILRRNQRPIFLQYFFETRPTRSKFKENLGHLLNAIHGVGLLSVPCMPENYLSRLLERPVNFFNMKRLVQRETNFIVNHVIDAMKKGLRGWESSQSERRTLP</sequence>
<evidence type="ECO:0000313" key="2">
    <source>
        <dbReference type="WBParaSite" id="L893_g6733.t1"/>
    </source>
</evidence>
<dbReference type="WBParaSite" id="L893_g6733.t1">
    <property type="protein sequence ID" value="L893_g6733.t1"/>
    <property type="gene ID" value="L893_g6733"/>
</dbReference>